<dbReference type="GeneID" id="8509683"/>
<feature type="region of interest" description="Disordered" evidence="1">
    <location>
        <begin position="79"/>
        <end position="154"/>
    </location>
</feature>
<proteinExistence type="predicted"/>
<feature type="compositionally biased region" description="Basic and acidic residues" evidence="1">
    <location>
        <begin position="127"/>
        <end position="139"/>
    </location>
</feature>
<feature type="compositionally biased region" description="Basic and acidic residues" evidence="1">
    <location>
        <begin position="94"/>
        <end position="118"/>
    </location>
</feature>
<name>A0A179UJV6_BLAGS</name>
<evidence type="ECO:0000256" key="1">
    <source>
        <dbReference type="SAM" id="MobiDB-lite"/>
    </source>
</evidence>
<dbReference type="KEGG" id="bgh:BDBG_04149"/>
<protein>
    <submittedName>
        <fullName evidence="2">Uncharacterized protein</fullName>
    </submittedName>
</protein>
<reference evidence="3" key="1">
    <citation type="journal article" date="2015" name="PLoS Genet.">
        <title>The dynamic genome and transcriptome of the human fungal pathogen Blastomyces and close relative Emmonsia.</title>
        <authorList>
            <person name="Munoz J.F."/>
            <person name="Gauthier G.M."/>
            <person name="Desjardins C.A."/>
            <person name="Gallo J.E."/>
            <person name="Holder J."/>
            <person name="Sullivan T.D."/>
            <person name="Marty A.J."/>
            <person name="Carmen J.C."/>
            <person name="Chen Z."/>
            <person name="Ding L."/>
            <person name="Gujja S."/>
            <person name="Magrini V."/>
            <person name="Misas E."/>
            <person name="Mitreva M."/>
            <person name="Priest M."/>
            <person name="Saif S."/>
            <person name="Whiston E.A."/>
            <person name="Young S."/>
            <person name="Zeng Q."/>
            <person name="Goldman W.E."/>
            <person name="Mardis E.R."/>
            <person name="Taylor J.W."/>
            <person name="McEwen J.G."/>
            <person name="Clay O.K."/>
            <person name="Klein B.S."/>
            <person name="Cuomo C.A."/>
        </authorList>
    </citation>
    <scope>NUCLEOTIDE SEQUENCE [LARGE SCALE GENOMIC DNA]</scope>
    <source>
        <strain evidence="3">SLH14081</strain>
    </source>
</reference>
<dbReference type="EMBL" id="GG657454">
    <property type="protein sequence ID" value="OAT08170.1"/>
    <property type="molecule type" value="Genomic_DNA"/>
</dbReference>
<evidence type="ECO:0000313" key="3">
    <source>
        <dbReference type="Proteomes" id="UP000002038"/>
    </source>
</evidence>
<dbReference type="AlphaFoldDB" id="A0A179UJV6"/>
<sequence>MESNDIPFKTHLNSRYHILTVPHNIEYHLPSTTKKMSQEAYQAERDLNTYQAKTGRAKEGVSDTTAESGVDASVEYKFPGSQVKYGPGSTASGSDHRIIPPEEGGRYDDRGHLTKGEDFLGQGGSEDTLRMETESRSGDQDTATGRMPLKHSQE</sequence>
<dbReference type="Proteomes" id="UP000002038">
    <property type="component" value="Unassembled WGS sequence"/>
</dbReference>
<gene>
    <name evidence="2" type="ORF">BDBG_04149</name>
</gene>
<evidence type="ECO:0000313" key="2">
    <source>
        <dbReference type="EMBL" id="OAT08170.1"/>
    </source>
</evidence>
<accession>A0A179UJV6</accession>
<keyword evidence="3" id="KW-1185">Reference proteome</keyword>
<organism evidence="2 3">
    <name type="scientific">Blastomyces gilchristii (strain SLH14081)</name>
    <name type="common">Blastomyces dermatitidis</name>
    <dbReference type="NCBI Taxonomy" id="559298"/>
    <lineage>
        <taxon>Eukaryota</taxon>
        <taxon>Fungi</taxon>
        <taxon>Dikarya</taxon>
        <taxon>Ascomycota</taxon>
        <taxon>Pezizomycotina</taxon>
        <taxon>Eurotiomycetes</taxon>
        <taxon>Eurotiomycetidae</taxon>
        <taxon>Onygenales</taxon>
        <taxon>Ajellomycetaceae</taxon>
        <taxon>Blastomyces</taxon>
    </lineage>
</organism>
<dbReference type="OrthoDB" id="3359339at2759"/>
<dbReference type="RefSeq" id="XP_002625280.2">
    <property type="nucleotide sequence ID" value="XM_002625234.2"/>
</dbReference>
<dbReference type="VEuPathDB" id="FungiDB:BDBG_04149"/>